<dbReference type="InParanoid" id="A0A3Q7IJ58"/>
<dbReference type="STRING" id="4081.A0A3Q7IJ58"/>
<name>A0A3Q7IJ58_SOLLC</name>
<evidence type="ECO:0000256" key="1">
    <source>
        <dbReference type="SAM" id="Phobius"/>
    </source>
</evidence>
<proteinExistence type="predicted"/>
<reference evidence="2" key="1">
    <citation type="journal article" date="2012" name="Nature">
        <title>The tomato genome sequence provides insights into fleshy fruit evolution.</title>
        <authorList>
            <consortium name="Tomato Genome Consortium"/>
        </authorList>
    </citation>
    <scope>NUCLEOTIDE SEQUENCE [LARGE SCALE GENOMIC DNA]</scope>
    <source>
        <strain evidence="2">cv. Heinz 1706</strain>
    </source>
</reference>
<dbReference type="AlphaFoldDB" id="A0A3Q7IJ58"/>
<evidence type="ECO:0000313" key="3">
    <source>
        <dbReference type="Proteomes" id="UP000004994"/>
    </source>
</evidence>
<feature type="transmembrane region" description="Helical" evidence="1">
    <location>
        <begin position="97"/>
        <end position="115"/>
    </location>
</feature>
<dbReference type="Gramene" id="Solyc10g074823.1.1">
    <property type="protein sequence ID" value="Solyc10g074823.1.1"/>
    <property type="gene ID" value="Solyc10g074823.1"/>
</dbReference>
<feature type="transmembrane region" description="Helical" evidence="1">
    <location>
        <begin position="70"/>
        <end position="91"/>
    </location>
</feature>
<protein>
    <submittedName>
        <fullName evidence="2">Uncharacterized protein</fullName>
    </submittedName>
</protein>
<sequence length="117" mass="13008">MGFGESLSFPSIAIIEVVFSTSNFIDMQPYSLNDVQFPPLLKLSNEREKRMLKETTYVVIVSSSEKMKGLHVGIAMFTGYLMGYFAFRALFYHSPAMSAAGGILGLVIIMLVETLRV</sequence>
<evidence type="ECO:0000313" key="2">
    <source>
        <dbReference type="EnsemblPlants" id="Solyc10g074823.1.1"/>
    </source>
</evidence>
<keyword evidence="1" id="KW-0812">Transmembrane</keyword>
<dbReference type="EnsemblPlants" id="Solyc10g074823.1.1">
    <property type="protein sequence ID" value="Solyc10g074823.1.1"/>
    <property type="gene ID" value="Solyc10g074823.1"/>
</dbReference>
<organism evidence="2">
    <name type="scientific">Solanum lycopersicum</name>
    <name type="common">Tomato</name>
    <name type="synonym">Lycopersicon esculentum</name>
    <dbReference type="NCBI Taxonomy" id="4081"/>
    <lineage>
        <taxon>Eukaryota</taxon>
        <taxon>Viridiplantae</taxon>
        <taxon>Streptophyta</taxon>
        <taxon>Embryophyta</taxon>
        <taxon>Tracheophyta</taxon>
        <taxon>Spermatophyta</taxon>
        <taxon>Magnoliopsida</taxon>
        <taxon>eudicotyledons</taxon>
        <taxon>Gunneridae</taxon>
        <taxon>Pentapetalae</taxon>
        <taxon>asterids</taxon>
        <taxon>lamiids</taxon>
        <taxon>Solanales</taxon>
        <taxon>Solanaceae</taxon>
        <taxon>Solanoideae</taxon>
        <taxon>Solaneae</taxon>
        <taxon>Solanum</taxon>
        <taxon>Solanum subgen. Lycopersicon</taxon>
    </lineage>
</organism>
<keyword evidence="1" id="KW-1133">Transmembrane helix</keyword>
<dbReference type="Proteomes" id="UP000004994">
    <property type="component" value="Chromosome 10"/>
</dbReference>
<reference evidence="2" key="2">
    <citation type="submission" date="2019-01" db="UniProtKB">
        <authorList>
            <consortium name="EnsemblPlants"/>
        </authorList>
    </citation>
    <scope>IDENTIFICATION</scope>
    <source>
        <strain evidence="2">cv. Heinz 1706</strain>
    </source>
</reference>
<accession>A0A3Q7IJ58</accession>
<keyword evidence="1" id="KW-0472">Membrane</keyword>
<keyword evidence="3" id="KW-1185">Reference proteome</keyword>